<evidence type="ECO:0000313" key="2">
    <source>
        <dbReference type="Proteomes" id="UP000663823"/>
    </source>
</evidence>
<organism evidence="1 2">
    <name type="scientific">Rotaria sordida</name>
    <dbReference type="NCBI Taxonomy" id="392033"/>
    <lineage>
        <taxon>Eukaryota</taxon>
        <taxon>Metazoa</taxon>
        <taxon>Spiralia</taxon>
        <taxon>Gnathifera</taxon>
        <taxon>Rotifera</taxon>
        <taxon>Eurotatoria</taxon>
        <taxon>Bdelloidea</taxon>
        <taxon>Philodinida</taxon>
        <taxon>Philodinidae</taxon>
        <taxon>Rotaria</taxon>
    </lineage>
</organism>
<name>A0A818HV35_9BILA</name>
<accession>A0A818HV35</accession>
<sequence>TDDNFMKLKNIFKIEPNIFYTKDSFGRTCAHLAVLHQRYIILKFICDNYNDVINAGDNLNRTCYHYACIMDDKKSIEILEQSNGKQIIDCMNFYPNDYLLNRDLCCEEFHAQGFPKHELEKKSSVISNYLKLAFYSSLKKAIENNSIEDIKLINNKIIQMGFHLKDFNPNSSLNDYIQGQRYIPLLFLALEYRSIASIKCLIELGIPLIGQMYKSKTTMNQNSGLISLCIRSENPQCIDITDIVNNLEDDIELKDLFKQYLVLIETKFNENSIKIEQQDDSNLEKLSIRQKIMKNFLTGIEQNENEKSKTCILL</sequence>
<gene>
    <name evidence="1" type="ORF">OTI717_LOCUS2207</name>
</gene>
<feature type="non-terminal residue" evidence="1">
    <location>
        <position position="1"/>
    </location>
</feature>
<protein>
    <recommendedName>
        <fullName evidence="3">Ankyrin repeat protein</fullName>
    </recommendedName>
</protein>
<evidence type="ECO:0000313" key="1">
    <source>
        <dbReference type="EMBL" id="CAF3510053.1"/>
    </source>
</evidence>
<comment type="caution">
    <text evidence="1">The sequence shown here is derived from an EMBL/GenBank/DDBJ whole genome shotgun (WGS) entry which is preliminary data.</text>
</comment>
<dbReference type="PANTHER" id="PTHR24172">
    <property type="entry name" value="ANK_REP_REGION DOMAIN-CONTAINING PROTEIN"/>
    <property type="match status" value="1"/>
</dbReference>
<dbReference type="EMBL" id="CAJOAX010000104">
    <property type="protein sequence ID" value="CAF3510053.1"/>
    <property type="molecule type" value="Genomic_DNA"/>
</dbReference>
<dbReference type="Proteomes" id="UP000663823">
    <property type="component" value="Unassembled WGS sequence"/>
</dbReference>
<proteinExistence type="predicted"/>
<dbReference type="PANTHER" id="PTHR24172:SF4">
    <property type="entry name" value="ANK_REP_REGION DOMAIN-CONTAINING PROTEIN"/>
    <property type="match status" value="1"/>
</dbReference>
<dbReference type="Gene3D" id="1.25.40.20">
    <property type="entry name" value="Ankyrin repeat-containing domain"/>
    <property type="match status" value="1"/>
</dbReference>
<dbReference type="SUPFAM" id="SSF48403">
    <property type="entry name" value="Ankyrin repeat"/>
    <property type="match status" value="1"/>
</dbReference>
<evidence type="ECO:0008006" key="3">
    <source>
        <dbReference type="Google" id="ProtNLM"/>
    </source>
</evidence>
<dbReference type="AlphaFoldDB" id="A0A818HV35"/>
<reference evidence="1" key="1">
    <citation type="submission" date="2021-02" db="EMBL/GenBank/DDBJ databases">
        <authorList>
            <person name="Nowell W R."/>
        </authorList>
    </citation>
    <scope>NUCLEOTIDE SEQUENCE</scope>
</reference>
<dbReference type="InterPro" id="IPR036770">
    <property type="entry name" value="Ankyrin_rpt-contain_sf"/>
</dbReference>